<dbReference type="Gene3D" id="1.25.40.990">
    <property type="match status" value="1"/>
</dbReference>
<evidence type="ECO:0000256" key="1">
    <source>
        <dbReference type="SAM" id="Coils"/>
    </source>
</evidence>
<organism evidence="4 5">
    <name type="scientific">Perkinsus chesapeaki</name>
    <name type="common">Clam parasite</name>
    <name type="synonym">Perkinsus andrewsi</name>
    <dbReference type="NCBI Taxonomy" id="330153"/>
    <lineage>
        <taxon>Eukaryota</taxon>
        <taxon>Sar</taxon>
        <taxon>Alveolata</taxon>
        <taxon>Perkinsozoa</taxon>
        <taxon>Perkinsea</taxon>
        <taxon>Perkinsida</taxon>
        <taxon>Perkinsidae</taxon>
        <taxon>Perkinsus</taxon>
    </lineage>
</organism>
<gene>
    <name evidence="4" type="ORF">FOL47_003312</name>
</gene>
<dbReference type="EMBL" id="JAAPAO010000020">
    <property type="protein sequence ID" value="KAF4677124.1"/>
    <property type="molecule type" value="Genomic_DNA"/>
</dbReference>
<comment type="caution">
    <text evidence="4">The sequence shown here is derived from an EMBL/GenBank/DDBJ whole genome shotgun (WGS) entry which is preliminary data.</text>
</comment>
<feature type="coiled-coil region" evidence="1">
    <location>
        <begin position="232"/>
        <end position="295"/>
    </location>
</feature>
<dbReference type="InterPro" id="IPR045107">
    <property type="entry name" value="SAC3/GANP/THP3"/>
</dbReference>
<feature type="compositionally biased region" description="Polar residues" evidence="2">
    <location>
        <begin position="706"/>
        <end position="715"/>
    </location>
</feature>
<reference evidence="4 5" key="1">
    <citation type="submission" date="2020-04" db="EMBL/GenBank/DDBJ databases">
        <title>Perkinsus chesapeaki whole genome sequence.</title>
        <authorList>
            <person name="Bogema D.R."/>
        </authorList>
    </citation>
    <scope>NUCLEOTIDE SEQUENCE [LARGE SCALE GENOMIC DNA]</scope>
    <source>
        <strain evidence="4">ATCC PRA-425</strain>
    </source>
</reference>
<dbReference type="GO" id="GO:0070390">
    <property type="term" value="C:transcription export complex 2"/>
    <property type="evidence" value="ECO:0007669"/>
    <property type="project" value="TreeGrafter"/>
</dbReference>
<feature type="compositionally biased region" description="Low complexity" evidence="2">
    <location>
        <begin position="634"/>
        <end position="649"/>
    </location>
</feature>
<proteinExistence type="predicted"/>
<dbReference type="Pfam" id="PF03399">
    <property type="entry name" value="SAC3_GANP"/>
    <property type="match status" value="1"/>
</dbReference>
<dbReference type="PANTHER" id="PTHR12436:SF3">
    <property type="entry name" value="GERMINAL-CENTER ASSOCIATED NUCLEAR PROTEIN"/>
    <property type="match status" value="1"/>
</dbReference>
<dbReference type="InterPro" id="IPR005062">
    <property type="entry name" value="SAC3/GANP/THP3_conserved"/>
</dbReference>
<dbReference type="GO" id="GO:0005737">
    <property type="term" value="C:cytoplasm"/>
    <property type="evidence" value="ECO:0007669"/>
    <property type="project" value="TreeGrafter"/>
</dbReference>
<feature type="region of interest" description="Disordered" evidence="2">
    <location>
        <begin position="1393"/>
        <end position="1433"/>
    </location>
</feature>
<name>A0A7J6N0G7_PERCH</name>
<dbReference type="PANTHER" id="PTHR12436">
    <property type="entry name" value="80 KDA MCM3-ASSOCIATED PROTEIN"/>
    <property type="match status" value="1"/>
</dbReference>
<feature type="compositionally biased region" description="Low complexity" evidence="2">
    <location>
        <begin position="1409"/>
        <end position="1420"/>
    </location>
</feature>
<sequence length="2202" mass="240815">MSDCRYDRNAVAKILAETDKHLMEIGRSPPRSISSRDLPTSLFGGAAASKMPFVEVPVPGIEPGYDVASAMLRQQEAIDGLIHELHRIKEAQQAAARGASSEAGNAIAALERRMASEVALIQREMEAVKNECRRQSIRMDGFVEGDRSPCTSDAWGHRGPSGESVTRDQLSTVDSALRVRLESIEKALDAKLDGFQESVERSMLMRISEIEKKLEGISPRMGSSIECVEDSMARLRKAISGQAEAIERLQRRMDSGGGGGRHIAAVNVGEVKAAVEALETQSAQQRAMIDELSTNLAGVVEDVNRRNGKLGEMEAHLRKLLGDKECGGKVGMVGEELERKFSGLQRSVEQMRSSVTAERSSRVTEIEEKVDGLADRLEEAEAKISRDGKKVDELWRNKGREDVIAMIEESLVQDREKLGELWQRYTEEDGWEEIIERRVDKLEVDERALVDRVKGITTVEGAVGEMRKLKGVVDSVKGEVRDLRGQSEKLLEEVDRLRRWQSVDDKAQAKIGMLGKLKGSDDVISGEAGSTSEMNQRLHAAPISDKSTVALPNTRVQQQQPQERVAALGNSKEDGEKPLAAAAPTGSVDRGSSAEKAVSPVEGVRAQQKHAYFIEESPTSASPATPAVPRWSNGDELSGLSSDLDLSRGNYDADAPMTFSTSLRDSQPSKPTGSGAAECSRANEDRDRSRDSDVKPRIVVNLGTEGDTQQKASQKPTAAPLPASSHLALVAQRDLLSPKEECDEESIPEECPTPPSEGSEDDDRIAAVQRTSTGYLLDNVLDFDINPKEGYHPDCQLATYFDIYSFLRDREAPRTRAVRVDLHVQNLVHSQVFTDIHEWCLRFEILSIFRLWGRNFGEGADRKFNWQLSLNSIAQTIDPLTLSYVVQNDDREADDRTVAREAAIHRYIILILLCNGDTTRVLFYIDKLAKQQPEVFAHPNVRLALNVVNWFRVGQWSRVLQTYASTSTDFLTATALMPIAFLCRSRVLYDVVRTNRPFLLPKGEGHPARAPRPERVSLQSMQEMLFLEDPSMCAEFLQYHGCRVMDSTTNLDVDPSADELLSPQGIECLLPPRMLRLPYKWWLSSDDWVHQTHQEVPESWTWGLRKEFTERLGENVNADHTVMRCTFPQTVDPILARKYDQLLDSGVTLKDIVIGAIDPGLAGSFVMKPMRPAPPVRRSLPPPVRPTKAPQPLKEKIAVLMPNKATALPKANVTPFAATQPAGATPFGAVQPAGATPFGAAQSAGATPFGAAQSAGATAFGAAQSAGATPFGAIKPGGATPFGAVHPGAVTGKSPFGHVTALTPSSSPFGVSAKVASSGPFAKTASAFPTTTSGPFGAASKPASGSSTSPFGAVSGETVAAPSSSPFGAKNVATSKASVSPFQPVMSKAAAPPLTTGPFAATEGEKATSPAARLSPSRSSGAQSPRLAKKPTTEKVPIFEGLKPVVPPEAKAQVIPKIALISKDAKGPVEEHLVAAEELKAPASPLFAPTNIIKPTPADSARPVEPDEPSTSLFGASIFTSSTPSAPVEPTVAQAVLSKAPAPEPVTPQPSIEAVPRTTVAEMQQPFPAAPSLPVPPSIVRDECEVFSGDESELWSRRPRRKRRIEEPAQPTVGERRAILDDELMMADLPNGLVDRLDHISLQDDISSWIDHDSARRVEEERVEEARHMQEMNSYLVQNLLRKRRALMAWKQVFFSREQLRKLKDKCRGAKHRGEEHPRDYQERADHCLPNRFSERLQLTMKIDHLFTSPGLCSPTSPNYNLLGTRRAARKGSAGRSVTYQLIQPAVNCGYLAGFSEGDEVYTKKIDLPQLTGNKFSLDPIVNDVTGLMKLGISDTVSPILLTLDRSSASVTMPRRQRSSGCAVDGDVRCIEWVSASMIVAVTEDSIMELSADPLVVLQRIRAEIPRHPQTCCIELAKDLEKVLIYGVGGFSMYVIHTWCLQHELLTQIPVFGSYNFRYQFSRRLLMPDGSALPSLLPDNSRELAITLPTTVFLCVFELADQSDHNSASLPLVERTRKRIDHRYKWLEGAYGSRGPLFAMGGFGLAQVQIYHSLDVEIFVRYKNGGISVLHTIDLQAHAPHWEANCRMRGLSVLGDRQILMLVSTFEDSSGAEETNKAFVWANKIKAPVQWDAVTVTLDSGKLGSSEDALQVEPTNSVSPDANRADVTTSQLFAEVASLRWEMDQMRDTVNKIGADVAAIRR</sequence>
<evidence type="ECO:0000313" key="5">
    <source>
        <dbReference type="Proteomes" id="UP000591131"/>
    </source>
</evidence>
<evidence type="ECO:0000259" key="3">
    <source>
        <dbReference type="Pfam" id="PF03399"/>
    </source>
</evidence>
<feature type="compositionally biased region" description="Polar residues" evidence="2">
    <location>
        <begin position="658"/>
        <end position="672"/>
    </location>
</feature>
<keyword evidence="1" id="KW-0175">Coiled coil</keyword>
<feature type="domain" description="SAC3/GANP/THP3 conserved" evidence="3">
    <location>
        <begin position="768"/>
        <end position="1044"/>
    </location>
</feature>
<dbReference type="GO" id="GO:0006406">
    <property type="term" value="P:mRNA export from nucleus"/>
    <property type="evidence" value="ECO:0007669"/>
    <property type="project" value="TreeGrafter"/>
</dbReference>
<evidence type="ECO:0000256" key="2">
    <source>
        <dbReference type="SAM" id="MobiDB-lite"/>
    </source>
</evidence>
<accession>A0A7J6N0G7</accession>
<feature type="region of interest" description="Disordered" evidence="2">
    <location>
        <begin position="569"/>
        <end position="724"/>
    </location>
</feature>
<dbReference type="OrthoDB" id="264795at2759"/>
<protein>
    <recommendedName>
        <fullName evidence="3">SAC3/GANP/THP3 conserved domain-containing protein</fullName>
    </recommendedName>
</protein>
<feature type="region of interest" description="Disordered" evidence="2">
    <location>
        <begin position="738"/>
        <end position="762"/>
    </location>
</feature>
<keyword evidence="5" id="KW-1185">Reference proteome</keyword>
<dbReference type="Proteomes" id="UP000591131">
    <property type="component" value="Unassembled WGS sequence"/>
</dbReference>
<feature type="compositionally biased region" description="Basic and acidic residues" evidence="2">
    <location>
        <begin position="681"/>
        <end position="696"/>
    </location>
</feature>
<evidence type="ECO:0000313" key="4">
    <source>
        <dbReference type="EMBL" id="KAF4677124.1"/>
    </source>
</evidence>
<feature type="compositionally biased region" description="Low complexity" evidence="2">
    <location>
        <begin position="617"/>
        <end position="627"/>
    </location>
</feature>